<dbReference type="Proteomes" id="UP000078597">
    <property type="component" value="Unassembled WGS sequence"/>
</dbReference>
<gene>
    <name evidence="3" type="ORF">PMALA_029460</name>
</gene>
<evidence type="ECO:0000313" key="3">
    <source>
        <dbReference type="EMBL" id="SBS90353.1"/>
    </source>
</evidence>
<feature type="coiled-coil region" evidence="1">
    <location>
        <begin position="553"/>
        <end position="657"/>
    </location>
</feature>
<evidence type="ECO:0000256" key="1">
    <source>
        <dbReference type="SAM" id="Coils"/>
    </source>
</evidence>
<feature type="coiled-coil region" evidence="1">
    <location>
        <begin position="472"/>
        <end position="499"/>
    </location>
</feature>
<evidence type="ECO:0000313" key="4">
    <source>
        <dbReference type="Proteomes" id="UP000078597"/>
    </source>
</evidence>
<protein>
    <submittedName>
        <fullName evidence="3">Uncharacterized protein</fullName>
    </submittedName>
</protein>
<dbReference type="AlphaFoldDB" id="A0A1A8WE78"/>
<sequence length="785" mass="92052">MLESNYKMNSMKGSSFVLPNNVVPPRIYNEINTNNLDNADIYEYCNNKLNASYLSTVSSHPPLYREKVFYKPSIIKGAATIQTYNPPDAQRRKLSCLNSFPCLRGNFRSNNPMNSRHAIKANNNDLQGRISKGACFLNNNNNNSTNSNNNNSNNNKPTVMSNGFEKNVYDERFVIPVSIDSHVRSIAPYVQSNTRENYANFHNEKMKEMVKNKIYNNEPFKKRVSKEKLPEPIIKNKINELIREKDEQIKELERNIEKEKQQNEIEDNDLMDNQKLKERLLDQKIKYEETLKHLKKVETEKRTLKSSLNVRDKVLTKLESEIGSVDMENDFLLKLKENTSLNDIHNIFKCLHGGVKGMGMNRSQINEKNENQINGKNEKKINVKNGRKQKNAKWQKGEKTAEWYKSEEVEDLDDSELSKKKDDKSWYKTRSTCEDILLSTDDITNSEKRTYSMKEKKISKMKTSSFESSSDVYSLKSTIVELEKEIYDLKEENKNVNFKYENTFEALSELRKDTLEYMESIVSRDMRIAYMESMLQKCERDLTKLREHFRKQQISAKEKIEKLISEIKILEKQSSHLQSMIQEKDSQIVLLKSEIVRNEILVKQYEERNKELQSELRLMCTNLENVIDASNKKDLFMNELEKQIRENEVHRQNAYLKEVAKNRKIHANMKFKEILYDKSAKHQVDELHNLKKELYLNKIQMQKAKDAFEVLKNVPKSRHVTKYKGEHNSVDIDNSIVHNFSEYKNEKNTVNTTFEEKVSTDVGIEYKPKNSVVKKKKKKETITTA</sequence>
<dbReference type="EMBL" id="FLQW01001570">
    <property type="protein sequence ID" value="SBS90353.1"/>
    <property type="molecule type" value="Genomic_DNA"/>
</dbReference>
<evidence type="ECO:0000256" key="2">
    <source>
        <dbReference type="SAM" id="MobiDB-lite"/>
    </source>
</evidence>
<keyword evidence="1" id="KW-0175">Coiled coil</keyword>
<feature type="compositionally biased region" description="Low complexity" evidence="2">
    <location>
        <begin position="138"/>
        <end position="155"/>
    </location>
</feature>
<name>A0A1A8WE78_PLAMA</name>
<organism evidence="3 4">
    <name type="scientific">Plasmodium malariae</name>
    <dbReference type="NCBI Taxonomy" id="5858"/>
    <lineage>
        <taxon>Eukaryota</taxon>
        <taxon>Sar</taxon>
        <taxon>Alveolata</taxon>
        <taxon>Apicomplexa</taxon>
        <taxon>Aconoidasida</taxon>
        <taxon>Haemosporida</taxon>
        <taxon>Plasmodiidae</taxon>
        <taxon>Plasmodium</taxon>
        <taxon>Plasmodium (Plasmodium)</taxon>
    </lineage>
</organism>
<dbReference type="VEuPathDB" id="PlasmoDB:PmUG01_14035400"/>
<accession>A0A1A8WE78</accession>
<proteinExistence type="predicted"/>
<feature type="region of interest" description="Disordered" evidence="2">
    <location>
        <begin position="134"/>
        <end position="157"/>
    </location>
</feature>
<reference evidence="4" key="1">
    <citation type="submission" date="2016-05" db="EMBL/GenBank/DDBJ databases">
        <authorList>
            <person name="Naeem Raeece"/>
        </authorList>
    </citation>
    <scope>NUCLEOTIDE SEQUENCE [LARGE SCALE GENOMIC DNA]</scope>
</reference>
<feature type="coiled-coil region" evidence="1">
    <location>
        <begin position="235"/>
        <end position="297"/>
    </location>
</feature>